<dbReference type="EMBL" id="AP018448">
    <property type="protein sequence ID" value="BBC29219.1"/>
    <property type="molecule type" value="Genomic_DNA"/>
</dbReference>
<dbReference type="RefSeq" id="WP_286247219.1">
    <property type="nucleotide sequence ID" value="NZ_AP018448.1"/>
</dbReference>
<evidence type="ECO:0000313" key="2">
    <source>
        <dbReference type="EMBL" id="BBC29219.1"/>
    </source>
</evidence>
<gene>
    <name evidence="2" type="ORF">SGFS_005100</name>
</gene>
<feature type="domain" description="Beta-lactamase-related" evidence="1">
    <location>
        <begin position="55"/>
        <end position="386"/>
    </location>
</feature>
<dbReference type="InterPro" id="IPR050491">
    <property type="entry name" value="AmpC-like"/>
</dbReference>
<sequence>MPATCRPSGPGAARSRAGARAVAASAVWGMALALLLGPAHGARAAPAPAPAGLQQALDAVVEDGRATAALAELDDGGDAVWRGTSGVADLATRAQVRVDGLFRAGSVTKPFVATVVLQLVGEGRLGLDDPVDRHLPGLLTTPGHEEITVRMLLNHTAGLFEYTDDPRFEVTEADIPRWLTVDRWRHHSPRRLVRIGLSHPPYFRPGEGFHYSNTHYVLAGLLIEEITGRSYEDEITDRILRPLGLRHTSLPGDRPTLPGPHARAYLRLSTGPVDVTEFNPTYYGASGAVVSTAADLDRFHAALLGGDVLRPAELAEMKRLVDTGGGEQAFGLGLFRLSSPCGPLWGHSGGAVSFGTLLLGSPDGRRQVTVSYNAYDPDADEALEEAVVAFVFKALCGSDG</sequence>
<name>A0ABN5V7N3_9ACTN</name>
<reference evidence="2 3" key="2">
    <citation type="journal article" date="2023" name="ChemBioChem">
        <title>Acyltransferase Domain Exchange between Two Independent Type I Polyketide Synthases in the Same Producer Strain of Macrolide Antibiotics.</title>
        <authorList>
            <person name="Kudo F."/>
            <person name="Kishikawa K."/>
            <person name="Tsuboi K."/>
            <person name="Kido T."/>
            <person name="Usui T."/>
            <person name="Hashimoto J."/>
            <person name="Shin-Ya K."/>
            <person name="Miyanaga A."/>
            <person name="Eguchi T."/>
        </authorList>
    </citation>
    <scope>NUCLEOTIDE SEQUENCE [LARGE SCALE GENOMIC DNA]</scope>
    <source>
        <strain evidence="2 3">A-8890</strain>
    </source>
</reference>
<reference evidence="2 3" key="1">
    <citation type="journal article" date="2010" name="ChemBioChem">
        <title>Cloning and characterization of the biosynthetic gene cluster of 16-membered macrolide antibiotic FD-891: involvement of a dual functional cytochrome P450 monooxygenase catalyzing epoxidation and hydroxylation.</title>
        <authorList>
            <person name="Kudo F."/>
            <person name="Motegi A."/>
            <person name="Mizoue K."/>
            <person name="Eguchi T."/>
        </authorList>
    </citation>
    <scope>NUCLEOTIDE SEQUENCE [LARGE SCALE GENOMIC DNA]</scope>
    <source>
        <strain evidence="2 3">A-8890</strain>
    </source>
</reference>
<evidence type="ECO:0000313" key="3">
    <source>
        <dbReference type="Proteomes" id="UP001321542"/>
    </source>
</evidence>
<dbReference type="Proteomes" id="UP001321542">
    <property type="component" value="Chromosome"/>
</dbReference>
<dbReference type="InterPro" id="IPR001466">
    <property type="entry name" value="Beta-lactam-related"/>
</dbReference>
<dbReference type="SUPFAM" id="SSF56601">
    <property type="entry name" value="beta-lactamase/transpeptidase-like"/>
    <property type="match status" value="1"/>
</dbReference>
<dbReference type="PANTHER" id="PTHR46825">
    <property type="entry name" value="D-ALANYL-D-ALANINE-CARBOXYPEPTIDASE/ENDOPEPTIDASE AMPH"/>
    <property type="match status" value="1"/>
</dbReference>
<protein>
    <recommendedName>
        <fullName evidence="1">Beta-lactamase-related domain-containing protein</fullName>
    </recommendedName>
</protein>
<proteinExistence type="predicted"/>
<keyword evidence="3" id="KW-1185">Reference proteome</keyword>
<dbReference type="Pfam" id="PF00144">
    <property type="entry name" value="Beta-lactamase"/>
    <property type="match status" value="1"/>
</dbReference>
<dbReference type="InterPro" id="IPR012338">
    <property type="entry name" value="Beta-lactam/transpept-like"/>
</dbReference>
<dbReference type="Gene3D" id="3.40.710.10">
    <property type="entry name" value="DD-peptidase/beta-lactamase superfamily"/>
    <property type="match status" value="1"/>
</dbReference>
<dbReference type="PANTHER" id="PTHR46825:SF7">
    <property type="entry name" value="D-ALANYL-D-ALANINE CARBOXYPEPTIDASE"/>
    <property type="match status" value="1"/>
</dbReference>
<evidence type="ECO:0000259" key="1">
    <source>
        <dbReference type="Pfam" id="PF00144"/>
    </source>
</evidence>
<organism evidence="2 3">
    <name type="scientific">Streptomyces graminofaciens</name>
    <dbReference type="NCBI Taxonomy" id="68212"/>
    <lineage>
        <taxon>Bacteria</taxon>
        <taxon>Bacillati</taxon>
        <taxon>Actinomycetota</taxon>
        <taxon>Actinomycetes</taxon>
        <taxon>Kitasatosporales</taxon>
        <taxon>Streptomycetaceae</taxon>
        <taxon>Streptomyces</taxon>
    </lineage>
</organism>
<accession>A0ABN5V7N3</accession>